<dbReference type="PANTHER" id="PTHR16466:SF6">
    <property type="entry name" value="TELOMERIC REPEAT-BINDING FACTOR 2-INTERACTING PROTEIN 1"/>
    <property type="match status" value="1"/>
</dbReference>
<feature type="compositionally biased region" description="Basic and acidic residues" evidence="6">
    <location>
        <begin position="452"/>
        <end position="466"/>
    </location>
</feature>
<feature type="region of interest" description="Disordered" evidence="6">
    <location>
        <begin position="132"/>
        <end position="151"/>
    </location>
</feature>
<name>A0A6J1TAG0_FRAOC</name>
<dbReference type="GeneID" id="113213731"/>
<dbReference type="PANTHER" id="PTHR16466">
    <property type="entry name" value="TELOMERE REPEAT-BINDING FACTOR 2-INTERACTING PROTEIN 1"/>
    <property type="match status" value="1"/>
</dbReference>
<dbReference type="Proteomes" id="UP000504606">
    <property type="component" value="Unplaced"/>
</dbReference>
<dbReference type="InterPro" id="IPR039595">
    <property type="entry name" value="TE2IP/Rap1"/>
</dbReference>
<feature type="compositionally biased region" description="Basic residues" evidence="6">
    <location>
        <begin position="437"/>
        <end position="447"/>
    </location>
</feature>
<evidence type="ECO:0000313" key="9">
    <source>
        <dbReference type="RefSeq" id="XP_026288665.1"/>
    </source>
</evidence>
<dbReference type="Gene3D" id="1.10.10.60">
    <property type="entry name" value="Homeodomain-like"/>
    <property type="match status" value="2"/>
</dbReference>
<comment type="subunit">
    <text evidence="5">Homodimer.</text>
</comment>
<dbReference type="GO" id="GO:0031848">
    <property type="term" value="P:protection from non-homologous end joining at telomere"/>
    <property type="evidence" value="ECO:0007669"/>
    <property type="project" value="TreeGrafter"/>
</dbReference>
<dbReference type="InterPro" id="IPR009057">
    <property type="entry name" value="Homeodomain-like_sf"/>
</dbReference>
<evidence type="ECO:0000259" key="7">
    <source>
        <dbReference type="PROSITE" id="PS50090"/>
    </source>
</evidence>
<sequence length="889" mass="100847">MSYSFDNDLFVTENGAAMCFNVEGCLNAEELADYIQHAGGKVKKDTTGPHTITFTGSQNVDSELSGNVEVYSSEYITKCCTKNKLFDLNKFRCSSASIFKDEFNAMDVLQQKLSWEDAQKLLITNHKEPDTKRLSLPGNSLSASSVSNGSSRSNKVVLTQALGPRTTTKYRCEFTTKERKEMVQFLQDKKGYDELRGTAIWKRMSVKFPNHTWMSLKEHFNKKIMPFIGTSTYGLPDNEVQRFRKGMRMSIKRKPVPSNQYTEDDDEVILEYVSAKGKNAKLGGNTFWQEMQEKNTLPGRSWHSVRERYLKYLRNTPFSPSSSIRKKSPGKRKTSPIIETSSDSDGDKSQTDEMMKDEEKKISAQRESEKVKNQVKEMGHEATACKKRKKLFTLPDNFDSPNSHIPDFSPVSEKRTGPSMLDILRRRHQREAEAKQRNFRVLKKKRALSQEMYEHHSEDEQQDENKPQGGEKQSRGDEHLSEDEQRDENKPREKQSHGNEHQSEDELLDDEEQSGKEQLDDEHQCQGQGLINDDHQSEDELLDDEEKRGKERVDDKQEGLCQGEQVEIHDDLLNYNEKHTRDEEQHDNQSDTTIETDLPSSLSMHVNNPSNEINSYDDEQGESDDSDWSIDGLHSRGPYVKKPRRNNETSKQSEEQRQSVSVPVAPKPNPTVETPNPEEIVKKTTLAPSDALQQDCSEEPFDFLGDMTHFDEVPVHSGVTLIGTEKSQFSNLAENSQIIDDSQAAVNEKAESERPIAILSTMLSTENNTSFEPLCHSTQKNKLLTKSVSVQVKEKVNVATQTDPVLIFPLDGGSVNNSPQLSPKRPQMKLRKRPSSSKAENADESFDSPSPATAAMKILCTPPRKRITRSAVRESDSEEGLSPKFTPTK</sequence>
<dbReference type="GO" id="GO:0006355">
    <property type="term" value="P:regulation of DNA-templated transcription"/>
    <property type="evidence" value="ECO:0007669"/>
    <property type="project" value="UniProtKB-UniRule"/>
</dbReference>
<dbReference type="RefSeq" id="XP_026288665.1">
    <property type="nucleotide sequence ID" value="XM_026432880.2"/>
</dbReference>
<dbReference type="InterPro" id="IPR001005">
    <property type="entry name" value="SANT/Myb"/>
</dbReference>
<proteinExistence type="inferred from homology"/>
<keyword evidence="2 5" id="KW-0158">Chromosome</keyword>
<dbReference type="InterPro" id="IPR015010">
    <property type="entry name" value="TERF2IP_Myb"/>
</dbReference>
<dbReference type="KEGG" id="foc:113213731"/>
<feature type="compositionally biased region" description="Basic and acidic residues" evidence="6">
    <location>
        <begin position="513"/>
        <end position="524"/>
    </location>
</feature>
<evidence type="ECO:0000256" key="2">
    <source>
        <dbReference type="ARBA" id="ARBA00022454"/>
    </source>
</evidence>
<keyword evidence="8" id="KW-1185">Reference proteome</keyword>
<comment type="similarity">
    <text evidence="1 5">Belongs to the RAP1 family.</text>
</comment>
<feature type="compositionally biased region" description="Basic and acidic residues" evidence="6">
    <location>
        <begin position="472"/>
        <end position="504"/>
    </location>
</feature>
<reference evidence="9" key="1">
    <citation type="submission" date="2025-08" db="UniProtKB">
        <authorList>
            <consortium name="RefSeq"/>
        </authorList>
    </citation>
    <scope>IDENTIFICATION</scope>
    <source>
        <tissue evidence="9">Whole organism</tissue>
    </source>
</reference>
<feature type="domain" description="Myb-like" evidence="7">
    <location>
        <begin position="253"/>
        <end position="313"/>
    </location>
</feature>
<comment type="function">
    <text evidence="5">Acts both as a regulator of telomere function and as a transcription regulator. Involved in the regulation of telomere length and protection as a component of the shelterin complex (telosome). Does not bind DNA directly: recruited to telomeric double-stranded 5'-TTAGGG-3' repeats via its interaction with terf2. Independently of its function in telomeres, also acts as a transcription regulator: recruited to extratelomeric 5'-TTAGGG-3' sites via its association with terf2 or other factors, and regulates gene expression.</text>
</comment>
<evidence type="ECO:0000313" key="8">
    <source>
        <dbReference type="Proteomes" id="UP000504606"/>
    </source>
</evidence>
<feature type="region of interest" description="Disordered" evidence="6">
    <location>
        <begin position="397"/>
        <end position="692"/>
    </location>
</feature>
<evidence type="ECO:0000256" key="6">
    <source>
        <dbReference type="SAM" id="MobiDB-lite"/>
    </source>
</evidence>
<dbReference type="GO" id="GO:0042162">
    <property type="term" value="F:telomeric DNA binding"/>
    <property type="evidence" value="ECO:0007669"/>
    <property type="project" value="TreeGrafter"/>
</dbReference>
<feature type="compositionally biased region" description="Polar residues" evidence="6">
    <location>
        <begin position="590"/>
        <end position="614"/>
    </location>
</feature>
<evidence type="ECO:0000256" key="4">
    <source>
        <dbReference type="ARBA" id="ARBA00023242"/>
    </source>
</evidence>
<dbReference type="AlphaFoldDB" id="A0A6J1TAG0"/>
<evidence type="ECO:0000256" key="1">
    <source>
        <dbReference type="ARBA" id="ARBA00010467"/>
    </source>
</evidence>
<feature type="compositionally biased region" description="Basic residues" evidence="6">
    <location>
        <begin position="324"/>
        <end position="334"/>
    </location>
</feature>
<feature type="compositionally biased region" description="Basic and acidic residues" evidence="6">
    <location>
        <begin position="345"/>
        <end position="382"/>
    </location>
</feature>
<feature type="compositionally biased region" description="Basic residues" evidence="6">
    <location>
        <begin position="826"/>
        <end position="835"/>
    </location>
</feature>
<dbReference type="PROSITE" id="PS50090">
    <property type="entry name" value="MYB_LIKE"/>
    <property type="match status" value="1"/>
</dbReference>
<keyword evidence="3 5" id="KW-0779">Telomere</keyword>
<protein>
    <recommendedName>
        <fullName evidence="5">Telomeric repeat-binding factor 2-interacting protein 1</fullName>
        <shortName evidence="5">TERF2-interacting telomeric protein 1</shortName>
    </recommendedName>
    <alternativeName>
        <fullName evidence="5">Repressor/activator protein 1 homolog</fullName>
    </alternativeName>
</protein>
<keyword evidence="5" id="KW-0804">Transcription</keyword>
<feature type="compositionally biased region" description="Basic and acidic residues" evidence="6">
    <location>
        <begin position="645"/>
        <end position="657"/>
    </location>
</feature>
<dbReference type="Pfam" id="PF16589">
    <property type="entry name" value="BRCT_2"/>
    <property type="match status" value="1"/>
</dbReference>
<dbReference type="GO" id="GO:0010833">
    <property type="term" value="P:telomere maintenance via telomere lengthening"/>
    <property type="evidence" value="ECO:0007669"/>
    <property type="project" value="UniProtKB-UniRule"/>
</dbReference>
<evidence type="ECO:0000256" key="3">
    <source>
        <dbReference type="ARBA" id="ARBA00022895"/>
    </source>
</evidence>
<dbReference type="SUPFAM" id="SSF46689">
    <property type="entry name" value="Homeodomain-like"/>
    <property type="match status" value="2"/>
</dbReference>
<feature type="region of interest" description="Disordered" evidence="6">
    <location>
        <begin position="318"/>
        <end position="382"/>
    </location>
</feature>
<feature type="compositionally biased region" description="Low complexity" evidence="6">
    <location>
        <begin position="134"/>
        <end position="151"/>
    </location>
</feature>
<feature type="compositionally biased region" description="Basic and acidic residues" evidence="6">
    <location>
        <begin position="566"/>
        <end position="589"/>
    </location>
</feature>
<feature type="compositionally biased region" description="Basic and acidic residues" evidence="6">
    <location>
        <begin position="545"/>
        <end position="558"/>
    </location>
</feature>
<dbReference type="InterPro" id="IPR001357">
    <property type="entry name" value="BRCT_dom"/>
</dbReference>
<dbReference type="OrthoDB" id="8193694at2759"/>
<gene>
    <name evidence="9" type="primary">LOC113213731</name>
</gene>
<dbReference type="CDD" id="cd11655">
    <property type="entry name" value="rap1_myb-like"/>
    <property type="match status" value="2"/>
</dbReference>
<organism evidence="8 9">
    <name type="scientific">Frankliniella occidentalis</name>
    <name type="common">Western flower thrips</name>
    <name type="synonym">Euthrips occidentalis</name>
    <dbReference type="NCBI Taxonomy" id="133901"/>
    <lineage>
        <taxon>Eukaryota</taxon>
        <taxon>Metazoa</taxon>
        <taxon>Ecdysozoa</taxon>
        <taxon>Arthropoda</taxon>
        <taxon>Hexapoda</taxon>
        <taxon>Insecta</taxon>
        <taxon>Pterygota</taxon>
        <taxon>Neoptera</taxon>
        <taxon>Paraneoptera</taxon>
        <taxon>Thysanoptera</taxon>
        <taxon>Terebrantia</taxon>
        <taxon>Thripoidea</taxon>
        <taxon>Thripidae</taxon>
        <taxon>Frankliniella</taxon>
    </lineage>
</organism>
<feature type="compositionally biased region" description="Acidic residues" evidence="6">
    <location>
        <begin position="615"/>
        <end position="628"/>
    </location>
</feature>
<evidence type="ECO:0000256" key="5">
    <source>
        <dbReference type="RuleBase" id="RU367107"/>
    </source>
</evidence>
<keyword evidence="5" id="KW-0805">Transcription regulation</keyword>
<accession>A0A6J1TAG0</accession>
<keyword evidence="4 5" id="KW-0539">Nucleus</keyword>
<dbReference type="SMART" id="SM00717">
    <property type="entry name" value="SANT"/>
    <property type="match status" value="2"/>
</dbReference>
<dbReference type="GO" id="GO:0070187">
    <property type="term" value="C:shelterin complex"/>
    <property type="evidence" value="ECO:0007669"/>
    <property type="project" value="TreeGrafter"/>
</dbReference>
<keyword evidence="5" id="KW-0010">Activator</keyword>
<dbReference type="Pfam" id="PF08914">
    <property type="entry name" value="Myb_Rap1"/>
    <property type="match status" value="2"/>
</dbReference>
<feature type="region of interest" description="Disordered" evidence="6">
    <location>
        <begin position="810"/>
        <end position="889"/>
    </location>
</feature>
<comment type="subcellular location">
    <subcellularLocation>
        <location evidence="5">Nucleus</location>
    </subcellularLocation>
    <subcellularLocation>
        <location evidence="5">Chromosome</location>
        <location evidence="5">Telomere</location>
    </subcellularLocation>
</comment>